<evidence type="ECO:0000259" key="1">
    <source>
        <dbReference type="Pfam" id="PF18117"/>
    </source>
</evidence>
<dbReference type="Pfam" id="PF18117">
    <property type="entry name" value="EDS1_EP"/>
    <property type="match status" value="1"/>
</dbReference>
<dbReference type="InterPro" id="IPR044603">
    <property type="entry name" value="SAG101-like"/>
</dbReference>
<dbReference type="GO" id="GO:0006952">
    <property type="term" value="P:defense response"/>
    <property type="evidence" value="ECO:0007669"/>
    <property type="project" value="InterPro"/>
</dbReference>
<name>I3T013_LOTJA</name>
<dbReference type="AlphaFoldDB" id="I3T013"/>
<dbReference type="EMBL" id="BT146061">
    <property type="protein sequence ID" value="AFK45855.1"/>
    <property type="molecule type" value="mRNA"/>
</dbReference>
<reference evidence="2" key="1">
    <citation type="submission" date="2012-05" db="EMBL/GenBank/DDBJ databases">
        <authorList>
            <person name="Krishnakumar V."/>
            <person name="Cheung F."/>
            <person name="Xiao Y."/>
            <person name="Chan A."/>
            <person name="Moskal W.A."/>
            <person name="Town C.D."/>
        </authorList>
    </citation>
    <scope>NUCLEOTIDE SEQUENCE</scope>
</reference>
<dbReference type="PANTHER" id="PTHR46898:SF3">
    <property type="entry name" value="FUNGAL LIPASE-LIKE DOMAIN-CONTAINING PROTEIN"/>
    <property type="match status" value="1"/>
</dbReference>
<protein>
    <recommendedName>
        <fullName evidence="1">EDS1 EP domain-containing protein</fullName>
    </recommendedName>
</protein>
<sequence>MPRREGAAFRNRWLYGGTAYRRMVEPLAIGEYYKDGGEDYVTKGRSEHFRQLEDWLKEAMSWVKRDFESTSKKNVKAILTKDSCFWAHVEEANLSCKELKGKEKEEASKKLVDFEEYVYELLKNYAVSPEIFLEKSSFMRWWVGYKGIKGTSYS</sequence>
<proteinExistence type="evidence at transcript level"/>
<feature type="domain" description="EDS1 EP" evidence="1">
    <location>
        <begin position="4"/>
        <end position="153"/>
    </location>
</feature>
<dbReference type="InterPro" id="IPR041266">
    <property type="entry name" value="EDS1_EP"/>
</dbReference>
<organism evidence="2">
    <name type="scientific">Lotus japonicus</name>
    <name type="common">Lotus corniculatus var. japonicus</name>
    <dbReference type="NCBI Taxonomy" id="34305"/>
    <lineage>
        <taxon>Eukaryota</taxon>
        <taxon>Viridiplantae</taxon>
        <taxon>Streptophyta</taxon>
        <taxon>Embryophyta</taxon>
        <taxon>Tracheophyta</taxon>
        <taxon>Spermatophyta</taxon>
        <taxon>Magnoliopsida</taxon>
        <taxon>eudicotyledons</taxon>
        <taxon>Gunneridae</taxon>
        <taxon>Pentapetalae</taxon>
        <taxon>rosids</taxon>
        <taxon>fabids</taxon>
        <taxon>Fabales</taxon>
        <taxon>Fabaceae</taxon>
        <taxon>Papilionoideae</taxon>
        <taxon>50 kb inversion clade</taxon>
        <taxon>NPAAA clade</taxon>
        <taxon>Hologalegina</taxon>
        <taxon>robinioid clade</taxon>
        <taxon>Loteae</taxon>
        <taxon>Lotus</taxon>
    </lineage>
</organism>
<dbReference type="PANTHER" id="PTHR46898">
    <property type="entry name" value="SENESCENCE-ASSOCIATED CARBOXYLESTERASE 101"/>
    <property type="match status" value="1"/>
</dbReference>
<accession>I3T013</accession>
<dbReference type="GO" id="GO:0052689">
    <property type="term" value="F:carboxylic ester hydrolase activity"/>
    <property type="evidence" value="ECO:0007669"/>
    <property type="project" value="InterPro"/>
</dbReference>
<evidence type="ECO:0000313" key="2">
    <source>
        <dbReference type="EMBL" id="AFK45855.1"/>
    </source>
</evidence>